<evidence type="ECO:0000256" key="5">
    <source>
        <dbReference type="ARBA" id="ARBA00022553"/>
    </source>
</evidence>
<accession>A0A1F6GLF0</accession>
<dbReference type="InterPro" id="IPR036097">
    <property type="entry name" value="HisK_dim/P_sf"/>
</dbReference>
<dbReference type="Gene3D" id="2.30.30.40">
    <property type="entry name" value="SH3 Domains"/>
    <property type="match status" value="1"/>
</dbReference>
<dbReference type="Pfam" id="PF01627">
    <property type="entry name" value="Hpt"/>
    <property type="match status" value="1"/>
</dbReference>
<name>A0A1F6GLF0_9PROT</name>
<evidence type="ECO:0000256" key="2">
    <source>
        <dbReference type="ARBA" id="ARBA00012438"/>
    </source>
</evidence>
<dbReference type="InterPro" id="IPR002545">
    <property type="entry name" value="CheW-lke_dom"/>
</dbReference>
<dbReference type="Gene3D" id="3.30.565.10">
    <property type="entry name" value="Histidine kinase-like ATPase, C-terminal domain"/>
    <property type="match status" value="1"/>
</dbReference>
<feature type="region of interest" description="Disordered" evidence="13">
    <location>
        <begin position="306"/>
        <end position="328"/>
    </location>
</feature>
<keyword evidence="10" id="KW-0902">Two-component regulatory system</keyword>
<feature type="domain" description="Histidine kinase" evidence="14">
    <location>
        <begin position="333"/>
        <end position="581"/>
    </location>
</feature>
<dbReference type="Pfam" id="PF02518">
    <property type="entry name" value="HATPase_c"/>
    <property type="match status" value="1"/>
</dbReference>
<dbReference type="AlphaFoldDB" id="A0A1F6GLF0"/>
<dbReference type="InterPro" id="IPR051315">
    <property type="entry name" value="Bact_Chemotaxis_CheA"/>
</dbReference>
<dbReference type="SMART" id="SM01231">
    <property type="entry name" value="H-kinase_dim"/>
    <property type="match status" value="1"/>
</dbReference>
<dbReference type="InterPro" id="IPR005467">
    <property type="entry name" value="His_kinase_dom"/>
</dbReference>
<feature type="domain" description="CheW-like" evidence="15">
    <location>
        <begin position="583"/>
        <end position="719"/>
    </location>
</feature>
<dbReference type="InterPro" id="IPR004105">
    <property type="entry name" value="CheA-like_dim"/>
</dbReference>
<dbReference type="GO" id="GO:0006935">
    <property type="term" value="P:chemotaxis"/>
    <property type="evidence" value="ECO:0007669"/>
    <property type="project" value="InterPro"/>
</dbReference>
<dbReference type="PRINTS" id="PR00344">
    <property type="entry name" value="BCTRLSENSOR"/>
</dbReference>
<dbReference type="Proteomes" id="UP000177583">
    <property type="component" value="Unassembled WGS sequence"/>
</dbReference>
<dbReference type="SUPFAM" id="SSF50341">
    <property type="entry name" value="CheW-like"/>
    <property type="match status" value="1"/>
</dbReference>
<evidence type="ECO:0000256" key="7">
    <source>
        <dbReference type="ARBA" id="ARBA00022741"/>
    </source>
</evidence>
<comment type="caution">
    <text evidence="17">The sequence shown here is derived from an EMBL/GenBank/DDBJ whole genome shotgun (WGS) entry which is preliminary data.</text>
</comment>
<keyword evidence="5 12" id="KW-0597">Phosphoprotein</keyword>
<evidence type="ECO:0000256" key="10">
    <source>
        <dbReference type="ARBA" id="ARBA00023012"/>
    </source>
</evidence>
<keyword evidence="9" id="KW-0067">ATP-binding</keyword>
<dbReference type="EC" id="2.7.13.3" evidence="2"/>
<dbReference type="PROSITE" id="PS50109">
    <property type="entry name" value="HIS_KIN"/>
    <property type="match status" value="1"/>
</dbReference>
<dbReference type="PROSITE" id="PS50894">
    <property type="entry name" value="HPT"/>
    <property type="match status" value="1"/>
</dbReference>
<evidence type="ECO:0000256" key="1">
    <source>
        <dbReference type="ARBA" id="ARBA00000085"/>
    </source>
</evidence>
<dbReference type="SMART" id="SM00387">
    <property type="entry name" value="HATPase_c"/>
    <property type="match status" value="1"/>
</dbReference>
<evidence type="ECO:0000256" key="12">
    <source>
        <dbReference type="PROSITE-ProRule" id="PRU00110"/>
    </source>
</evidence>
<evidence type="ECO:0000259" key="16">
    <source>
        <dbReference type="PROSITE" id="PS50894"/>
    </source>
</evidence>
<evidence type="ECO:0000256" key="3">
    <source>
        <dbReference type="ARBA" id="ARBA00021495"/>
    </source>
</evidence>
<dbReference type="InterPro" id="IPR003594">
    <property type="entry name" value="HATPase_dom"/>
</dbReference>
<dbReference type="SMART" id="SM00073">
    <property type="entry name" value="HPT"/>
    <property type="match status" value="1"/>
</dbReference>
<evidence type="ECO:0000256" key="6">
    <source>
        <dbReference type="ARBA" id="ARBA00022679"/>
    </source>
</evidence>
<dbReference type="Gene3D" id="1.10.287.560">
    <property type="entry name" value="Histidine kinase CheA-like, homodimeric domain"/>
    <property type="match status" value="1"/>
</dbReference>
<dbReference type="InterPro" id="IPR036890">
    <property type="entry name" value="HATPase_C_sf"/>
</dbReference>
<evidence type="ECO:0000256" key="4">
    <source>
        <dbReference type="ARBA" id="ARBA00022500"/>
    </source>
</evidence>
<evidence type="ECO:0000256" key="8">
    <source>
        <dbReference type="ARBA" id="ARBA00022777"/>
    </source>
</evidence>
<dbReference type="Pfam" id="PF01584">
    <property type="entry name" value="CheW"/>
    <property type="match status" value="1"/>
</dbReference>
<gene>
    <name evidence="17" type="ORF">A2557_13015</name>
</gene>
<evidence type="ECO:0000256" key="13">
    <source>
        <dbReference type="SAM" id="MobiDB-lite"/>
    </source>
</evidence>
<dbReference type="EMBL" id="MFNF01000065">
    <property type="protein sequence ID" value="OGG98932.1"/>
    <property type="molecule type" value="Genomic_DNA"/>
</dbReference>
<reference evidence="17 18" key="1">
    <citation type="journal article" date="2016" name="Nat. Commun.">
        <title>Thousands of microbial genomes shed light on interconnected biogeochemical processes in an aquifer system.</title>
        <authorList>
            <person name="Anantharaman K."/>
            <person name="Brown C.T."/>
            <person name="Hug L.A."/>
            <person name="Sharon I."/>
            <person name="Castelle C.J."/>
            <person name="Probst A.J."/>
            <person name="Thomas B.C."/>
            <person name="Singh A."/>
            <person name="Wilkins M.J."/>
            <person name="Karaoz U."/>
            <person name="Brodie E.L."/>
            <person name="Williams K.H."/>
            <person name="Hubbard S.S."/>
            <person name="Banfield J.F."/>
        </authorList>
    </citation>
    <scope>NUCLEOTIDE SEQUENCE [LARGE SCALE GENOMIC DNA]</scope>
</reference>
<dbReference type="SUPFAM" id="SSF47226">
    <property type="entry name" value="Histidine-containing phosphotransfer domain, HPT domain"/>
    <property type="match status" value="1"/>
</dbReference>
<dbReference type="InterPro" id="IPR036061">
    <property type="entry name" value="CheW-like_dom_sf"/>
</dbReference>
<dbReference type="Gene3D" id="1.20.120.160">
    <property type="entry name" value="HPT domain"/>
    <property type="match status" value="1"/>
</dbReference>
<keyword evidence="7" id="KW-0547">Nucleotide-binding</keyword>
<dbReference type="Pfam" id="PF02895">
    <property type="entry name" value="H-kinase_dim"/>
    <property type="match status" value="1"/>
</dbReference>
<dbReference type="PANTHER" id="PTHR43395:SF10">
    <property type="entry name" value="CHEMOTAXIS PROTEIN CHEA"/>
    <property type="match status" value="1"/>
</dbReference>
<dbReference type="InterPro" id="IPR004358">
    <property type="entry name" value="Sig_transdc_His_kin-like_C"/>
</dbReference>
<dbReference type="CDD" id="cd00088">
    <property type="entry name" value="HPT"/>
    <property type="match status" value="1"/>
</dbReference>
<dbReference type="SMART" id="SM00260">
    <property type="entry name" value="CheW"/>
    <property type="match status" value="1"/>
</dbReference>
<dbReference type="InterPro" id="IPR008207">
    <property type="entry name" value="Sig_transdc_His_kin_Hpt_dom"/>
</dbReference>
<sequence>MNESVLAELEQKLQPIRDKLNESLLEADLRECKLTDLSDIMLPFDELTALYHAQGWQDFETAIEFCYQILGDIATEHVSHFTGLSYVLAVYELIDQLTDQMLQGGGDQGRFHEFLDKIKVTFKGVENIKAALASPDQMIVQDPPPHDIVEDGSVSDFINEVSEGLEAVEANLMSLEGDPAQLPLVDHIFRVMHTIKGTSGFLGMPTIGKIGHKTEDILSEIRDAKRGLDPNVFTLLFKSVDTLKNLIAQLVELVEGKTPRPVNIGQFFTALEVCHANLVSPQDAAAMMAQAKKDRGPGMSEMAAAMAEEEESEAGAAAEPSKGPEGAQKATGVIQEMLKVPAERLDELAKLVGEMVVALSLLTQNPTVAELEDRGIHAQLDHLDKITESLRDKVLGIRMFPIGTVFTKLSRQVRDLSKKSGKMIHLELLGADTLVDKSIIDNIYAPLMHLVRNSIDHGIEPAGERGDKPEQGLVMIKAQHLGDAIEIEIKDDGKGLDVDRIYAKAEERGLVKGKENLSEQEIFSFIFMPGFSTAKTVTDISGRGVGMDVVRKTVESLRGKIDTESKVGVGTRFRLKLPLTTSIIEGLVISVGPSRFIMPILDVLLTITPTVQDLKGVQGKEDQFFLLAGEMVPILRLYELYKIEPHIKNPTQAVVVVVAVGKRKYGILVDELLHRQQIVIQPLGDRFKNLKGISGGTILGDGRVGLILDPVSLIQNQQLGATD</sequence>
<keyword evidence="6" id="KW-0808">Transferase</keyword>
<evidence type="ECO:0000259" key="14">
    <source>
        <dbReference type="PROSITE" id="PS50109"/>
    </source>
</evidence>
<comment type="function">
    <text evidence="11">Involved in the transmission of sensory signals from the chemoreceptors to the flagellar motors. CheA is autophosphorylated; it can transfer its phosphate group to either CheB or CheY.</text>
</comment>
<dbReference type="SUPFAM" id="SSF47384">
    <property type="entry name" value="Homodimeric domain of signal transducing histidine kinase"/>
    <property type="match status" value="1"/>
</dbReference>
<dbReference type="InterPro" id="IPR036641">
    <property type="entry name" value="HPT_dom_sf"/>
</dbReference>
<keyword evidence="4" id="KW-0145">Chemotaxis</keyword>
<evidence type="ECO:0000256" key="9">
    <source>
        <dbReference type="ARBA" id="ARBA00022840"/>
    </source>
</evidence>
<dbReference type="InterPro" id="IPR037006">
    <property type="entry name" value="CheA-like_homodim_sf"/>
</dbReference>
<evidence type="ECO:0000256" key="11">
    <source>
        <dbReference type="ARBA" id="ARBA00035100"/>
    </source>
</evidence>
<evidence type="ECO:0000313" key="17">
    <source>
        <dbReference type="EMBL" id="OGG98932.1"/>
    </source>
</evidence>
<keyword evidence="8" id="KW-0418">Kinase</keyword>
<feature type="compositionally biased region" description="Low complexity" evidence="13">
    <location>
        <begin position="314"/>
        <end position="327"/>
    </location>
</feature>
<protein>
    <recommendedName>
        <fullName evidence="3">Chemotaxis protein CheA</fullName>
        <ecNumber evidence="2">2.7.13.3</ecNumber>
    </recommendedName>
</protein>
<evidence type="ECO:0000259" key="15">
    <source>
        <dbReference type="PROSITE" id="PS50851"/>
    </source>
</evidence>
<comment type="catalytic activity">
    <reaction evidence="1">
        <text>ATP + protein L-histidine = ADP + protein N-phospho-L-histidine.</text>
        <dbReference type="EC" id="2.7.13.3"/>
    </reaction>
</comment>
<organism evidence="17 18">
    <name type="scientific">Candidatus Lambdaproteobacteria bacterium RIFOXYD2_FULL_56_26</name>
    <dbReference type="NCBI Taxonomy" id="1817773"/>
    <lineage>
        <taxon>Bacteria</taxon>
        <taxon>Pseudomonadati</taxon>
        <taxon>Pseudomonadota</taxon>
        <taxon>Candidatus Lambdaproteobacteria</taxon>
    </lineage>
</organism>
<dbReference type="FunFam" id="3.30.565.10:FF:000016">
    <property type="entry name" value="Chemotaxis protein CheA, putative"/>
    <property type="match status" value="1"/>
</dbReference>
<dbReference type="GO" id="GO:0005737">
    <property type="term" value="C:cytoplasm"/>
    <property type="evidence" value="ECO:0007669"/>
    <property type="project" value="InterPro"/>
</dbReference>
<feature type="modified residue" description="Phosphohistidine" evidence="12">
    <location>
        <position position="193"/>
    </location>
</feature>
<dbReference type="GO" id="GO:0000155">
    <property type="term" value="F:phosphorelay sensor kinase activity"/>
    <property type="evidence" value="ECO:0007669"/>
    <property type="project" value="InterPro"/>
</dbReference>
<dbReference type="PANTHER" id="PTHR43395">
    <property type="entry name" value="SENSOR HISTIDINE KINASE CHEA"/>
    <property type="match status" value="1"/>
</dbReference>
<dbReference type="PROSITE" id="PS50851">
    <property type="entry name" value="CHEW"/>
    <property type="match status" value="1"/>
</dbReference>
<dbReference type="SUPFAM" id="SSF55874">
    <property type="entry name" value="ATPase domain of HSP90 chaperone/DNA topoisomerase II/histidine kinase"/>
    <property type="match status" value="1"/>
</dbReference>
<proteinExistence type="predicted"/>
<evidence type="ECO:0000313" key="18">
    <source>
        <dbReference type="Proteomes" id="UP000177583"/>
    </source>
</evidence>
<feature type="domain" description="HPt" evidence="16">
    <location>
        <begin position="146"/>
        <end position="250"/>
    </location>
</feature>